<dbReference type="Proteomes" id="UP000193920">
    <property type="component" value="Unassembled WGS sequence"/>
</dbReference>
<evidence type="ECO:0000256" key="6">
    <source>
        <dbReference type="ARBA" id="ARBA00022801"/>
    </source>
</evidence>
<feature type="compositionally biased region" description="Low complexity" evidence="8">
    <location>
        <begin position="1"/>
        <end position="27"/>
    </location>
</feature>
<keyword evidence="5" id="KW-0833">Ubl conjugation pathway</keyword>
<dbReference type="InterPro" id="IPR050185">
    <property type="entry name" value="Ub_carboxyl-term_hydrolase"/>
</dbReference>
<sequence length="1141" mass="130926">MVRNSNINNIDDLNNIIDNNNSDSGNSEEIETKNNIAFKRMKINGETDQDSNISQSSPTIMDNNNSSSNSINENEKSSNHFLNNDFSSIQNQITPMDSYSSSNPEAFEQINNKAISNTRDDMYQAPPYTPIRNSTNNFDDSSSSDESSSPPPYESLYQPSIQRSYKDHIPGTTGLNNLGNTCFMNSGLQCIAHTNLLRDYLLKGYWKKELNLTSKHGMKGKMVKAFVKVLENLWSKNDGPYRPSEFKSVISKHTPSFEGYHQHDCQEFIASLLDGLHEDINRVPIKKFEEYPDMNEMEDEEAAKTSWDLHIRRENSFIVDLFYGQYRSINICQECKTVRKNFEPFVYLTLPIPENQEIEIPIQVLLNGKLINNVRINILKSDSIATLKDKICEKLKESEYINEIEISRNNIEVFQCHNHNMNAYLSNSELVENIQSLELSYYVLYAYIITNDYSIDVIKNYLPPQKEDEKNNKIPTSFNVPIYHKVEDADKYNSEDNGFPFLINLPNLKHLEDEEKKINRRLLGWIVYREIVKYYQNFTEFTIATMDPAAELDPKVLERIKQIREEEESLNKGIASKMNKTEKNSSSSDDEGDDSNTNKNEDKTNILSNDDDTDSQRANASSNNDASLSDIQLNDSINESIRKEMETEEVNPINEDEDTLLETTYQETQAKHSNAVASAGDAIVNAKPVEKVKDKNENKEEDVDVLYPINDGWKIMPKLFDVQLVYTDKSNESFYSYSYTYNGKLVALYNTKDNSSKENDSYRTKSYGSSYSIASENKSAKVEMEPKDLIIIVTWKPALLKFLFGETKFKVFSPKESEEVVKKPEAQPISLEECIQEFIKEEILTDENKWFCPHCKEDREAYKKMDIWKAPEILIVHLKRFIQDRRYYSSRKNNVLVTFPIKGLDLTDIIQGPNMDGEKYIYNLYAISNHSGSTGGGHYTAYVKTDDKWYDCNDSYVSEVSDENSIITSSAYLLFYERCHEPGKEFKLPDLEGKQDVVDEEEIKEQMLLQQRRAMPMEPNTSMGMGMSNMNNEIRSGMYSYTTTTVTPDYTMTSTYHNPSTEDFADFNNASNMYTTVSNNAGALVPANPMEISNHNMGISTEDEVLYDANESIEDSENLSNNDNDTVVDVEVIEEKDNMEN</sequence>
<dbReference type="PROSITE" id="PS00973">
    <property type="entry name" value="USP_2"/>
    <property type="match status" value="1"/>
</dbReference>
<dbReference type="PANTHER" id="PTHR21646">
    <property type="entry name" value="UBIQUITIN CARBOXYL-TERMINAL HYDROLASE"/>
    <property type="match status" value="1"/>
</dbReference>
<feature type="domain" description="USP" evidence="9">
    <location>
        <begin position="173"/>
        <end position="979"/>
    </location>
</feature>
<dbReference type="Pfam" id="PF00443">
    <property type="entry name" value="UCH"/>
    <property type="match status" value="1"/>
</dbReference>
<feature type="compositionally biased region" description="Polar residues" evidence="8">
    <location>
        <begin position="50"/>
        <end position="62"/>
    </location>
</feature>
<evidence type="ECO:0000259" key="9">
    <source>
        <dbReference type="PROSITE" id="PS50235"/>
    </source>
</evidence>
<feature type="region of interest" description="Disordered" evidence="8">
    <location>
        <begin position="46"/>
        <end position="83"/>
    </location>
</feature>
<keyword evidence="6" id="KW-0378">Hydrolase</keyword>
<dbReference type="InterPro" id="IPR028889">
    <property type="entry name" value="USP"/>
</dbReference>
<evidence type="ECO:0000256" key="8">
    <source>
        <dbReference type="SAM" id="MobiDB-lite"/>
    </source>
</evidence>
<protein>
    <recommendedName>
        <fullName evidence="3">ubiquitinyl hydrolase 1</fullName>
        <ecNumber evidence="3">3.4.19.12</ecNumber>
    </recommendedName>
</protein>
<dbReference type="CDD" id="cd02674">
    <property type="entry name" value="Peptidase_C19R"/>
    <property type="match status" value="1"/>
</dbReference>
<evidence type="ECO:0000256" key="3">
    <source>
        <dbReference type="ARBA" id="ARBA00012759"/>
    </source>
</evidence>
<dbReference type="InterPro" id="IPR001394">
    <property type="entry name" value="Peptidase_C19_UCH"/>
</dbReference>
<dbReference type="STRING" id="1754190.A0A1Y2F0A3"/>
<evidence type="ECO:0000256" key="1">
    <source>
        <dbReference type="ARBA" id="ARBA00000707"/>
    </source>
</evidence>
<dbReference type="GO" id="GO:0006508">
    <property type="term" value="P:proteolysis"/>
    <property type="evidence" value="ECO:0007669"/>
    <property type="project" value="UniProtKB-KW"/>
</dbReference>
<reference evidence="10 11" key="1">
    <citation type="submission" date="2016-08" db="EMBL/GenBank/DDBJ databases">
        <title>A Parts List for Fungal Cellulosomes Revealed by Comparative Genomics.</title>
        <authorList>
            <consortium name="DOE Joint Genome Institute"/>
            <person name="Haitjema C.H."/>
            <person name="Gilmore S.P."/>
            <person name="Henske J.K."/>
            <person name="Solomon K.V."/>
            <person name="De Groot R."/>
            <person name="Kuo A."/>
            <person name="Mondo S.J."/>
            <person name="Salamov A.A."/>
            <person name="Labutti K."/>
            <person name="Zhao Z."/>
            <person name="Chiniquy J."/>
            <person name="Barry K."/>
            <person name="Brewer H.M."/>
            <person name="Purvine S.O."/>
            <person name="Wright A.T."/>
            <person name="Boxma B."/>
            <person name="Van Alen T."/>
            <person name="Hackstein J.H."/>
            <person name="Baker S.E."/>
            <person name="Grigoriev I.V."/>
            <person name="O'Malley M.A."/>
        </authorList>
    </citation>
    <scope>NUCLEOTIDE SEQUENCE [LARGE SCALE GENOMIC DNA]</scope>
    <source>
        <strain evidence="10 11">G1</strain>
    </source>
</reference>
<keyword evidence="4" id="KW-0645">Protease</keyword>
<evidence type="ECO:0000256" key="5">
    <source>
        <dbReference type="ARBA" id="ARBA00022786"/>
    </source>
</evidence>
<gene>
    <name evidence="10" type="ORF">LY90DRAFT_501523</name>
</gene>
<dbReference type="EMBL" id="MCOG01000020">
    <property type="protein sequence ID" value="ORY77137.1"/>
    <property type="molecule type" value="Genomic_DNA"/>
</dbReference>
<comment type="catalytic activity">
    <reaction evidence="1">
        <text>Thiol-dependent hydrolysis of ester, thioester, amide, peptide and isopeptide bonds formed by the C-terminal Gly of ubiquitin (a 76-residue protein attached to proteins as an intracellular targeting signal).</text>
        <dbReference type="EC" id="3.4.19.12"/>
    </reaction>
</comment>
<feature type="region of interest" description="Disordered" evidence="8">
    <location>
        <begin position="117"/>
        <end position="157"/>
    </location>
</feature>
<organism evidence="10 11">
    <name type="scientific">Neocallimastix californiae</name>
    <dbReference type="NCBI Taxonomy" id="1754190"/>
    <lineage>
        <taxon>Eukaryota</taxon>
        <taxon>Fungi</taxon>
        <taxon>Fungi incertae sedis</taxon>
        <taxon>Chytridiomycota</taxon>
        <taxon>Chytridiomycota incertae sedis</taxon>
        <taxon>Neocallimastigomycetes</taxon>
        <taxon>Neocallimastigales</taxon>
        <taxon>Neocallimastigaceae</taxon>
        <taxon>Neocallimastix</taxon>
    </lineage>
</organism>
<dbReference type="GO" id="GO:0004843">
    <property type="term" value="F:cysteine-type deubiquitinase activity"/>
    <property type="evidence" value="ECO:0007669"/>
    <property type="project" value="UniProtKB-EC"/>
</dbReference>
<dbReference type="InterPro" id="IPR038765">
    <property type="entry name" value="Papain-like_cys_pep_sf"/>
</dbReference>
<comment type="similarity">
    <text evidence="2">Belongs to the peptidase C19 family.</text>
</comment>
<dbReference type="Gene3D" id="3.90.70.10">
    <property type="entry name" value="Cysteine proteinases"/>
    <property type="match status" value="2"/>
</dbReference>
<evidence type="ECO:0000313" key="10">
    <source>
        <dbReference type="EMBL" id="ORY77137.1"/>
    </source>
</evidence>
<dbReference type="SUPFAM" id="SSF54001">
    <property type="entry name" value="Cysteine proteinases"/>
    <property type="match status" value="1"/>
</dbReference>
<dbReference type="PROSITE" id="PS00972">
    <property type="entry name" value="USP_1"/>
    <property type="match status" value="1"/>
</dbReference>
<comment type="caution">
    <text evidence="10">The sequence shown here is derived from an EMBL/GenBank/DDBJ whole genome shotgun (WGS) entry which is preliminary data.</text>
</comment>
<dbReference type="AlphaFoldDB" id="A0A1Y2F0A3"/>
<feature type="region of interest" description="Disordered" evidence="8">
    <location>
        <begin position="1"/>
        <end position="29"/>
    </location>
</feature>
<feature type="compositionally biased region" description="Low complexity" evidence="8">
    <location>
        <begin position="139"/>
        <end position="148"/>
    </location>
</feature>
<feature type="compositionally biased region" description="Low complexity" evidence="8">
    <location>
        <begin position="63"/>
        <end position="72"/>
    </location>
</feature>
<dbReference type="OrthoDB" id="292964at2759"/>
<accession>A0A1Y2F0A3</accession>
<keyword evidence="7" id="KW-0788">Thiol protease</keyword>
<feature type="region of interest" description="Disordered" evidence="8">
    <location>
        <begin position="569"/>
        <end position="633"/>
    </location>
</feature>
<name>A0A1Y2F0A3_9FUNG</name>
<dbReference type="EC" id="3.4.19.12" evidence="3"/>
<dbReference type="PANTHER" id="PTHR21646:SF24">
    <property type="entry name" value="UBIQUITIN CARBOXYL-TERMINAL HYDROLASE"/>
    <property type="match status" value="1"/>
</dbReference>
<keyword evidence="11" id="KW-1185">Reference proteome</keyword>
<evidence type="ECO:0000256" key="4">
    <source>
        <dbReference type="ARBA" id="ARBA00022670"/>
    </source>
</evidence>
<proteinExistence type="inferred from homology"/>
<evidence type="ECO:0000256" key="2">
    <source>
        <dbReference type="ARBA" id="ARBA00009085"/>
    </source>
</evidence>
<dbReference type="InterPro" id="IPR018200">
    <property type="entry name" value="USP_CS"/>
</dbReference>
<evidence type="ECO:0000313" key="11">
    <source>
        <dbReference type="Proteomes" id="UP000193920"/>
    </source>
</evidence>
<dbReference type="PROSITE" id="PS50235">
    <property type="entry name" value="USP_3"/>
    <property type="match status" value="1"/>
</dbReference>
<evidence type="ECO:0000256" key="7">
    <source>
        <dbReference type="ARBA" id="ARBA00022807"/>
    </source>
</evidence>
<feature type="compositionally biased region" description="Low complexity" evidence="8">
    <location>
        <begin position="616"/>
        <end position="630"/>
    </location>
</feature>
<dbReference type="GO" id="GO:0016579">
    <property type="term" value="P:protein deubiquitination"/>
    <property type="evidence" value="ECO:0007669"/>
    <property type="project" value="InterPro"/>
</dbReference>